<accession>A0A5C8J0K9</accession>
<dbReference type="InterPro" id="IPR055705">
    <property type="entry name" value="DUF7281"/>
</dbReference>
<protein>
    <recommendedName>
        <fullName evidence="1">DUF7281 domain-containing protein</fullName>
    </recommendedName>
</protein>
<sequence>MKLSKAVASKLLQLCMGEKVPSSKLRHPLVSELLVEGIIADSRSGRTKSMLYVPQPESLKAFLLNRFSIADLETYMEALQSEEVSRSQLVHATADSKTKEVRTFQGFLVNCYEPVQATLNGVNVVIDPPAGIFQFISAFEGFVPHPDITIVGVENAENFCRVESQRHLFKDIQPLFVSRYPQSQSKDLIRWLQTIPNRYLHFGDFDFAGIGIYIHEYKRYLGERAIWFVPTDLENMLKKWGSRKLYDVQKINLSISQIEEPGILLTLRLLHQYKRGLEQEALILENKY</sequence>
<keyword evidence="3" id="KW-1185">Reference proteome</keyword>
<feature type="domain" description="DUF7281" evidence="1">
    <location>
        <begin position="149"/>
        <end position="283"/>
    </location>
</feature>
<dbReference type="OrthoDB" id="9811427at2"/>
<name>A0A5C8J0K9_9BACT</name>
<dbReference type="AlphaFoldDB" id="A0A5C8J0K9"/>
<gene>
    <name evidence="2" type="ORF">FVR03_21270</name>
</gene>
<comment type="caution">
    <text evidence="2">The sequence shown here is derived from an EMBL/GenBank/DDBJ whole genome shotgun (WGS) entry which is preliminary data.</text>
</comment>
<evidence type="ECO:0000259" key="1">
    <source>
        <dbReference type="Pfam" id="PF23947"/>
    </source>
</evidence>
<organism evidence="2 3">
    <name type="scientific">Pontibacter qinzhouensis</name>
    <dbReference type="NCBI Taxonomy" id="2603253"/>
    <lineage>
        <taxon>Bacteria</taxon>
        <taxon>Pseudomonadati</taxon>
        <taxon>Bacteroidota</taxon>
        <taxon>Cytophagia</taxon>
        <taxon>Cytophagales</taxon>
        <taxon>Hymenobacteraceae</taxon>
        <taxon>Pontibacter</taxon>
    </lineage>
</organism>
<proteinExistence type="predicted"/>
<evidence type="ECO:0000313" key="2">
    <source>
        <dbReference type="EMBL" id="TXK27235.1"/>
    </source>
</evidence>
<reference evidence="2 3" key="1">
    <citation type="submission" date="2019-08" db="EMBL/GenBank/DDBJ databases">
        <authorList>
            <person name="Shi S."/>
        </authorList>
    </citation>
    <scope>NUCLEOTIDE SEQUENCE [LARGE SCALE GENOMIC DNA]</scope>
    <source>
        <strain evidence="2 3">GY10130</strain>
    </source>
</reference>
<dbReference type="EMBL" id="VRTY01000119">
    <property type="protein sequence ID" value="TXK27235.1"/>
    <property type="molecule type" value="Genomic_DNA"/>
</dbReference>
<evidence type="ECO:0000313" key="3">
    <source>
        <dbReference type="Proteomes" id="UP000321926"/>
    </source>
</evidence>
<dbReference type="Pfam" id="PF23947">
    <property type="entry name" value="DUF7281"/>
    <property type="match status" value="1"/>
</dbReference>
<dbReference type="Proteomes" id="UP000321926">
    <property type="component" value="Unassembled WGS sequence"/>
</dbReference>